<accession>A0A1I1FLM6</accession>
<dbReference type="Gene3D" id="2.40.170.20">
    <property type="entry name" value="TonB-dependent receptor, beta-barrel domain"/>
    <property type="match status" value="1"/>
</dbReference>
<dbReference type="SMART" id="SM00965">
    <property type="entry name" value="STN"/>
    <property type="match status" value="1"/>
</dbReference>
<comment type="subcellular location">
    <subcellularLocation>
        <location evidence="1 10">Cell outer membrane</location>
        <topology evidence="1 10">Multi-pass membrane protein</topology>
    </subcellularLocation>
</comment>
<evidence type="ECO:0000256" key="2">
    <source>
        <dbReference type="ARBA" id="ARBA00022448"/>
    </source>
</evidence>
<dbReference type="InterPro" id="IPR023997">
    <property type="entry name" value="TonB-dep_OMP_SusC/RagA_CS"/>
</dbReference>
<protein>
    <submittedName>
        <fullName evidence="13">TonB-linked outer membrane protein, SusC/RagA family</fullName>
    </submittedName>
</protein>
<dbReference type="Pfam" id="PF07715">
    <property type="entry name" value="Plug"/>
    <property type="match status" value="1"/>
</dbReference>
<keyword evidence="9 10" id="KW-0998">Cell outer membrane</keyword>
<dbReference type="Gene3D" id="3.55.50.30">
    <property type="match status" value="1"/>
</dbReference>
<evidence type="ECO:0000256" key="10">
    <source>
        <dbReference type="PROSITE-ProRule" id="PRU01360"/>
    </source>
</evidence>
<dbReference type="Gene3D" id="2.60.40.1120">
    <property type="entry name" value="Carboxypeptidase-like, regulatory domain"/>
    <property type="match status" value="1"/>
</dbReference>
<dbReference type="OrthoDB" id="9768177at2"/>
<dbReference type="Pfam" id="PF13715">
    <property type="entry name" value="CarbopepD_reg_2"/>
    <property type="match status" value="1"/>
</dbReference>
<keyword evidence="4" id="KW-0406">Ion transport</keyword>
<evidence type="ECO:0000256" key="6">
    <source>
        <dbReference type="ARBA" id="ARBA00023004"/>
    </source>
</evidence>
<evidence type="ECO:0000256" key="3">
    <source>
        <dbReference type="ARBA" id="ARBA00022452"/>
    </source>
</evidence>
<dbReference type="Pfam" id="PF00593">
    <property type="entry name" value="TonB_dep_Rec_b-barrel"/>
    <property type="match status" value="1"/>
</dbReference>
<dbReference type="InterPro" id="IPR023996">
    <property type="entry name" value="TonB-dep_OMP_SusC/RagA"/>
</dbReference>
<dbReference type="EMBL" id="FOLL01000003">
    <property type="protein sequence ID" value="SFC00419.1"/>
    <property type="molecule type" value="Genomic_DNA"/>
</dbReference>
<dbReference type="InterPro" id="IPR036942">
    <property type="entry name" value="Beta-barrel_TonB_sf"/>
</dbReference>
<keyword evidence="8 10" id="KW-0472">Membrane</keyword>
<dbReference type="InterPro" id="IPR037066">
    <property type="entry name" value="Plug_dom_sf"/>
</dbReference>
<sequence>MRFNLIVASLILVFTQVGKAGYAQKVTLQVKNMPVEQVLQLVKQQTGYVFVYNDESLKQLKIDVSVKHASIDEVMEACLAGLPFSYKRVERNILIRQDAEQLPAQAPARQPREITGQVTDMDGQPLVGATVAVKGTAISTVTDHSGRYRLAVPYPEAILVFSMVGHESLELNADQPTVNAQIKPSISHMDEVVVIGYGTQRRSLVTSAISKLPIDESNQRQVASPAQLLDGRIPGVTVSTGSGNLGSGERMSIRGISSLSASNEPLYVIDGIPITNQNSNLYDFGESMSSLATLSITDIESIEVLKDAASAAIYGSRGTNGVVVITTKSGKEGRSDIRLNVSTGITKFPYLNKIKTANSSLYIRDFNEGVANYNEQYGLKIGDPGYKLPIANPFGDLPDTDWMKVITQTGSFYNIDAAFSGGTQRNKNYFAANYTDQEGVIKTNRMQKANLRAKVSYQLAPWLEIGTNNSGNYVRNNQIPGASLGTTIIGRAIQQRPFDRPYKPNGDYYVGGTDELVFHNPLQVLNEENVYIQDLRYLGNFYTTIKLKDKWSWNQSFNADVTQTYDHTYYNERHPYGLGIGRLLDRNRLIRNYLYENVVNYDDKFGDLSVNAMAGHAFQKVTTRTTYIDARGFPSPSFVVASAAAETMASSGLGIYAMESYFGRATFSYLDRYILTGTLRTDGSSRFARENRWGWFPSISVGWNVSNEPFMAGSEADVKFRLSYGKTGNQDGLGSYVYQALMSGGYNYGGLSGIAVTTFGNRDLTWEKADQFDVGFDVALLNGKINMIFDLYQKNTADLIYSMPVHATTGVTSITTNIGSMRNRGGEFSLNTHFRFGQLQWLSQFNIATNRNKITALIGDNTPISIGGNRALQVGKEVGAYFLFVQEGIYQYDGEVPKAQYDIGIRAGDVKWRDVDNNGIINDNDRVLVGSANPDFFGGWNHTLRYKGLSLDVFFSYMYGNDVYAQWQVDVGRLGHRNAVLVEHAENRWTGPGSTNVYPRSLNGDINNTRNSDRFLEDGSFIRLRTLTLSYNFPQRALGRYHMKGLRVFCQGDNLFLLTRYPGWDPQVSNNLDPRFFNVDTFNVPQPRTFTVGLNLNF</sequence>
<feature type="domain" description="Secretin/TonB short N-terminal" evidence="12">
    <location>
        <begin position="48"/>
        <end position="98"/>
    </location>
</feature>
<keyword evidence="3 10" id="KW-1134">Transmembrane beta strand</keyword>
<dbReference type="Proteomes" id="UP000199577">
    <property type="component" value="Unassembled WGS sequence"/>
</dbReference>
<dbReference type="InterPro" id="IPR012910">
    <property type="entry name" value="Plug_dom"/>
</dbReference>
<reference evidence="13 14" key="1">
    <citation type="submission" date="2016-10" db="EMBL/GenBank/DDBJ databases">
        <authorList>
            <person name="de Groot N.N."/>
        </authorList>
    </citation>
    <scope>NUCLEOTIDE SEQUENCE [LARGE SCALE GENOMIC DNA]</scope>
    <source>
        <strain evidence="13 14">DSM 22900</strain>
    </source>
</reference>
<dbReference type="InterPro" id="IPR008969">
    <property type="entry name" value="CarboxyPept-like_regulatory"/>
</dbReference>
<dbReference type="SUPFAM" id="SSF49464">
    <property type="entry name" value="Carboxypeptidase regulatory domain-like"/>
    <property type="match status" value="1"/>
</dbReference>
<keyword evidence="2 10" id="KW-0813">Transport</keyword>
<evidence type="ECO:0000256" key="8">
    <source>
        <dbReference type="ARBA" id="ARBA00023136"/>
    </source>
</evidence>
<evidence type="ECO:0000256" key="5">
    <source>
        <dbReference type="ARBA" id="ARBA00022692"/>
    </source>
</evidence>
<evidence type="ECO:0000259" key="12">
    <source>
        <dbReference type="SMART" id="SM00965"/>
    </source>
</evidence>
<keyword evidence="4" id="KW-0410">Iron transport</keyword>
<keyword evidence="14" id="KW-1185">Reference proteome</keyword>
<evidence type="ECO:0000313" key="13">
    <source>
        <dbReference type="EMBL" id="SFC00419.1"/>
    </source>
</evidence>
<dbReference type="SUPFAM" id="SSF56935">
    <property type="entry name" value="Porins"/>
    <property type="match status" value="1"/>
</dbReference>
<evidence type="ECO:0000256" key="1">
    <source>
        <dbReference type="ARBA" id="ARBA00004571"/>
    </source>
</evidence>
<evidence type="ECO:0000256" key="9">
    <source>
        <dbReference type="ARBA" id="ARBA00023237"/>
    </source>
</evidence>
<evidence type="ECO:0000313" key="14">
    <source>
        <dbReference type="Proteomes" id="UP000199577"/>
    </source>
</evidence>
<keyword evidence="7 11" id="KW-0798">TonB box</keyword>
<dbReference type="InterPro" id="IPR011662">
    <property type="entry name" value="Secretin/TonB_short_N"/>
</dbReference>
<dbReference type="AlphaFoldDB" id="A0A1I1FLM6"/>
<name>A0A1I1FLM6_9SPHI</name>
<organism evidence="13 14">
    <name type="scientific">Parapedobacter composti</name>
    <dbReference type="NCBI Taxonomy" id="623281"/>
    <lineage>
        <taxon>Bacteria</taxon>
        <taxon>Pseudomonadati</taxon>
        <taxon>Bacteroidota</taxon>
        <taxon>Sphingobacteriia</taxon>
        <taxon>Sphingobacteriales</taxon>
        <taxon>Sphingobacteriaceae</taxon>
        <taxon>Parapedobacter</taxon>
    </lineage>
</organism>
<evidence type="ECO:0000256" key="4">
    <source>
        <dbReference type="ARBA" id="ARBA00022496"/>
    </source>
</evidence>
<evidence type="ECO:0000256" key="11">
    <source>
        <dbReference type="RuleBase" id="RU003357"/>
    </source>
</evidence>
<dbReference type="Gene3D" id="2.170.130.10">
    <property type="entry name" value="TonB-dependent receptor, plug domain"/>
    <property type="match status" value="1"/>
</dbReference>
<gene>
    <name evidence="13" type="ORF">SAMN05421747_10347</name>
</gene>
<dbReference type="InterPro" id="IPR000531">
    <property type="entry name" value="Beta-barrel_TonB"/>
</dbReference>
<dbReference type="PROSITE" id="PS52016">
    <property type="entry name" value="TONB_DEPENDENT_REC_3"/>
    <property type="match status" value="1"/>
</dbReference>
<dbReference type="GO" id="GO:0006826">
    <property type="term" value="P:iron ion transport"/>
    <property type="evidence" value="ECO:0007669"/>
    <property type="project" value="UniProtKB-KW"/>
</dbReference>
<dbReference type="RefSeq" id="WP_090972211.1">
    <property type="nucleotide sequence ID" value="NZ_FOLL01000003.1"/>
</dbReference>
<evidence type="ECO:0000256" key="7">
    <source>
        <dbReference type="ARBA" id="ARBA00023077"/>
    </source>
</evidence>
<proteinExistence type="inferred from homology"/>
<keyword evidence="6" id="KW-0408">Iron</keyword>
<dbReference type="NCBIfam" id="TIGR04056">
    <property type="entry name" value="OMP_RagA_SusC"/>
    <property type="match status" value="1"/>
</dbReference>
<dbReference type="GO" id="GO:0009279">
    <property type="term" value="C:cell outer membrane"/>
    <property type="evidence" value="ECO:0007669"/>
    <property type="project" value="UniProtKB-SubCell"/>
</dbReference>
<dbReference type="NCBIfam" id="TIGR04057">
    <property type="entry name" value="SusC_RagA_signa"/>
    <property type="match status" value="1"/>
</dbReference>
<comment type="similarity">
    <text evidence="10 11">Belongs to the TonB-dependent receptor family.</text>
</comment>
<dbReference type="STRING" id="623281.SAMN05421747_10347"/>
<keyword evidence="5 10" id="KW-0812">Transmembrane</keyword>
<dbReference type="InterPro" id="IPR039426">
    <property type="entry name" value="TonB-dep_rcpt-like"/>
</dbReference>